<dbReference type="Proteomes" id="UP001156641">
    <property type="component" value="Unassembled WGS sequence"/>
</dbReference>
<dbReference type="EMBL" id="BSOS01000017">
    <property type="protein sequence ID" value="GLR66362.1"/>
    <property type="molecule type" value="Genomic_DNA"/>
</dbReference>
<keyword evidence="1" id="KW-1133">Transmembrane helix</keyword>
<evidence type="ECO:0000313" key="3">
    <source>
        <dbReference type="Proteomes" id="UP001156641"/>
    </source>
</evidence>
<dbReference type="RefSeq" id="WP_284257043.1">
    <property type="nucleotide sequence ID" value="NZ_BSOS01000017.1"/>
</dbReference>
<name>A0ABQ6A3X5_9PROT</name>
<organism evidence="2 3">
    <name type="scientific">Acidocella aquatica</name>
    <dbReference type="NCBI Taxonomy" id="1922313"/>
    <lineage>
        <taxon>Bacteria</taxon>
        <taxon>Pseudomonadati</taxon>
        <taxon>Pseudomonadota</taxon>
        <taxon>Alphaproteobacteria</taxon>
        <taxon>Acetobacterales</taxon>
        <taxon>Acidocellaceae</taxon>
        <taxon>Acidocella</taxon>
    </lineage>
</organism>
<gene>
    <name evidence="2" type="ORF">GCM10010909_10420</name>
</gene>
<sequence length="42" mass="4396">MVIAGHSRHEEKPASGWACIGVGVGFIVVVTLSLVLVLTLVH</sequence>
<evidence type="ECO:0000313" key="2">
    <source>
        <dbReference type="EMBL" id="GLR66362.1"/>
    </source>
</evidence>
<comment type="caution">
    <text evidence="2">The sequence shown here is derived from an EMBL/GenBank/DDBJ whole genome shotgun (WGS) entry which is preliminary data.</text>
</comment>
<keyword evidence="3" id="KW-1185">Reference proteome</keyword>
<accession>A0ABQ6A3X5</accession>
<evidence type="ECO:0000256" key="1">
    <source>
        <dbReference type="SAM" id="Phobius"/>
    </source>
</evidence>
<reference evidence="3" key="1">
    <citation type="journal article" date="2019" name="Int. J. Syst. Evol. Microbiol.">
        <title>The Global Catalogue of Microorganisms (GCM) 10K type strain sequencing project: providing services to taxonomists for standard genome sequencing and annotation.</title>
        <authorList>
            <consortium name="The Broad Institute Genomics Platform"/>
            <consortium name="The Broad Institute Genome Sequencing Center for Infectious Disease"/>
            <person name="Wu L."/>
            <person name="Ma J."/>
        </authorList>
    </citation>
    <scope>NUCLEOTIDE SEQUENCE [LARGE SCALE GENOMIC DNA]</scope>
    <source>
        <strain evidence="3">NBRC 112502</strain>
    </source>
</reference>
<proteinExistence type="predicted"/>
<keyword evidence="1" id="KW-0812">Transmembrane</keyword>
<feature type="transmembrane region" description="Helical" evidence="1">
    <location>
        <begin position="15"/>
        <end position="41"/>
    </location>
</feature>
<keyword evidence="1" id="KW-0472">Membrane</keyword>
<protein>
    <submittedName>
        <fullName evidence="2">Uncharacterized protein</fullName>
    </submittedName>
</protein>